<name>A0A1Q5ZUN4_9SPHI</name>
<feature type="domain" description="Cation efflux protein transmembrane" evidence="7">
    <location>
        <begin position="9"/>
        <end position="216"/>
    </location>
</feature>
<dbReference type="Gene3D" id="1.20.1510.10">
    <property type="entry name" value="Cation efflux protein transmembrane domain"/>
    <property type="match status" value="1"/>
</dbReference>
<evidence type="ECO:0000256" key="1">
    <source>
        <dbReference type="ARBA" id="ARBA00004141"/>
    </source>
</evidence>
<organism evidence="8 9">
    <name type="scientific">Mucilaginibacter polytrichastri</name>
    <dbReference type="NCBI Taxonomy" id="1302689"/>
    <lineage>
        <taxon>Bacteria</taxon>
        <taxon>Pseudomonadati</taxon>
        <taxon>Bacteroidota</taxon>
        <taxon>Sphingobacteriia</taxon>
        <taxon>Sphingobacteriales</taxon>
        <taxon>Sphingobacteriaceae</taxon>
        <taxon>Mucilaginibacter</taxon>
    </lineage>
</organism>
<dbReference type="PANTHER" id="PTHR13414">
    <property type="entry name" value="HUEL-CATION TRANSPORTER"/>
    <property type="match status" value="1"/>
</dbReference>
<accession>A0A1Q5ZUN4</accession>
<dbReference type="PANTHER" id="PTHR13414:SF9">
    <property type="entry name" value="PROTON-COUPLED ZINC ANTIPORTER SLC30A9, MITOCHONDRIAL"/>
    <property type="match status" value="1"/>
</dbReference>
<evidence type="ECO:0000313" key="9">
    <source>
        <dbReference type="Proteomes" id="UP000186720"/>
    </source>
</evidence>
<feature type="transmembrane region" description="Helical" evidence="6">
    <location>
        <begin position="74"/>
        <end position="95"/>
    </location>
</feature>
<evidence type="ECO:0000313" key="8">
    <source>
        <dbReference type="EMBL" id="OKS85489.1"/>
    </source>
</evidence>
<dbReference type="GO" id="GO:0008324">
    <property type="term" value="F:monoatomic cation transmembrane transporter activity"/>
    <property type="evidence" value="ECO:0007669"/>
    <property type="project" value="InterPro"/>
</dbReference>
<comment type="caution">
    <text evidence="8">The sequence shown here is derived from an EMBL/GenBank/DDBJ whole genome shotgun (WGS) entry which is preliminary data.</text>
</comment>
<dbReference type="Proteomes" id="UP000186720">
    <property type="component" value="Unassembled WGS sequence"/>
</dbReference>
<evidence type="ECO:0000259" key="7">
    <source>
        <dbReference type="Pfam" id="PF01545"/>
    </source>
</evidence>
<proteinExistence type="predicted"/>
<reference evidence="8 9" key="1">
    <citation type="submission" date="2016-11" db="EMBL/GenBank/DDBJ databases">
        <title>Whole Genome Sequencing of Mucilaginibacter polytrichastri RG4-7(T) isolated from the moss sample.</title>
        <authorList>
            <person name="Li Y."/>
        </authorList>
    </citation>
    <scope>NUCLEOTIDE SEQUENCE [LARGE SCALE GENOMIC DNA]</scope>
    <source>
        <strain evidence="8 9">RG4-7</strain>
    </source>
</reference>
<feature type="transmembrane region" description="Helical" evidence="6">
    <location>
        <begin position="190"/>
        <end position="208"/>
    </location>
</feature>
<feature type="transmembrane region" description="Helical" evidence="6">
    <location>
        <begin position="111"/>
        <end position="131"/>
    </location>
</feature>
<dbReference type="InterPro" id="IPR002524">
    <property type="entry name" value="Cation_efflux"/>
</dbReference>
<gene>
    <name evidence="8" type="ORF">RG47T_0935</name>
</gene>
<keyword evidence="5 6" id="KW-0472">Membrane</keyword>
<comment type="subcellular location">
    <subcellularLocation>
        <location evidence="1">Membrane</location>
        <topology evidence="1">Multi-pass membrane protein</topology>
    </subcellularLocation>
</comment>
<dbReference type="OrthoDB" id="9806522at2"/>
<keyword evidence="2" id="KW-0813">Transport</keyword>
<dbReference type="InterPro" id="IPR040177">
    <property type="entry name" value="SLC30A9"/>
</dbReference>
<keyword evidence="9" id="KW-1185">Reference proteome</keyword>
<dbReference type="GO" id="GO:0016020">
    <property type="term" value="C:membrane"/>
    <property type="evidence" value="ECO:0007669"/>
    <property type="project" value="UniProtKB-SubCell"/>
</dbReference>
<dbReference type="AlphaFoldDB" id="A0A1Q5ZUN4"/>
<keyword evidence="4 6" id="KW-1133">Transmembrane helix</keyword>
<feature type="transmembrane region" description="Helical" evidence="6">
    <location>
        <begin position="164"/>
        <end position="184"/>
    </location>
</feature>
<dbReference type="GO" id="GO:0006829">
    <property type="term" value="P:zinc ion transport"/>
    <property type="evidence" value="ECO:0007669"/>
    <property type="project" value="InterPro"/>
</dbReference>
<dbReference type="SUPFAM" id="SSF161111">
    <property type="entry name" value="Cation efflux protein transmembrane domain-like"/>
    <property type="match status" value="1"/>
</dbReference>
<dbReference type="InterPro" id="IPR058533">
    <property type="entry name" value="Cation_efflux_TM"/>
</dbReference>
<evidence type="ECO:0000256" key="5">
    <source>
        <dbReference type="ARBA" id="ARBA00023136"/>
    </source>
</evidence>
<dbReference type="Pfam" id="PF01545">
    <property type="entry name" value="Cation_efflux"/>
    <property type="match status" value="1"/>
</dbReference>
<feature type="transmembrane region" description="Helical" evidence="6">
    <location>
        <begin position="6"/>
        <end position="28"/>
    </location>
</feature>
<evidence type="ECO:0000256" key="6">
    <source>
        <dbReference type="SAM" id="Phobius"/>
    </source>
</evidence>
<protein>
    <recommendedName>
        <fullName evidence="7">Cation efflux protein transmembrane domain-containing protein</fullName>
    </recommendedName>
</protein>
<evidence type="ECO:0000256" key="2">
    <source>
        <dbReference type="ARBA" id="ARBA00022448"/>
    </source>
</evidence>
<keyword evidence="3 6" id="KW-0812">Transmembrane</keyword>
<evidence type="ECO:0000256" key="4">
    <source>
        <dbReference type="ARBA" id="ARBA00022989"/>
    </source>
</evidence>
<dbReference type="InterPro" id="IPR027469">
    <property type="entry name" value="Cation_efflux_TMD_sf"/>
</dbReference>
<dbReference type="EMBL" id="MPPL01000001">
    <property type="protein sequence ID" value="OKS85489.1"/>
    <property type="molecule type" value="Genomic_DNA"/>
</dbReference>
<dbReference type="NCBIfam" id="TIGR01297">
    <property type="entry name" value="CDF"/>
    <property type="match status" value="1"/>
</dbReference>
<dbReference type="STRING" id="1302689.RG47T_0935"/>
<sequence length="297" mass="32826">MSASKTPIYTALAANLGIAIVKLAAAIFTGSSAMVSEGIHSLVDTSNEVLLLLGISRSQKPADEKRPFGYGRELYFWSFVVSLLFFAMGGGFSIYEGIEHLLHPEQVKNPIWNYLVLGIAFIFDGISFVTAMKEFNRQRGKTPFWQAVKESKDPTTFVVLFEDAADVIGILIAFTGIFIGQLLHNPYFDGIASILIGLLLTAVAIVLVRESRSLLMGETPNAEELKDVVQIVENNPAVNKVIKHLSSYLAPEEVIMAIKVNFKPDISSQDITKSIEQLRADIQSKYPHYKQLFIEPA</sequence>
<dbReference type="RefSeq" id="WP_074488321.1">
    <property type="nucleotide sequence ID" value="NZ_FPAM01000001.1"/>
</dbReference>
<evidence type="ECO:0000256" key="3">
    <source>
        <dbReference type="ARBA" id="ARBA00022692"/>
    </source>
</evidence>